<evidence type="ECO:0000313" key="6">
    <source>
        <dbReference type="EMBL" id="CAE0687097.1"/>
    </source>
</evidence>
<keyword evidence="4" id="KW-0809">Transit peptide</keyword>
<feature type="domain" description="HotDog ACOT-type" evidence="5">
    <location>
        <begin position="282"/>
        <end position="395"/>
    </location>
</feature>
<keyword evidence="2" id="KW-0677">Repeat</keyword>
<dbReference type="PROSITE" id="PS51770">
    <property type="entry name" value="HOTDOG_ACOT"/>
    <property type="match status" value="2"/>
</dbReference>
<organism evidence="6">
    <name type="scientific">Pelagomonas calceolata</name>
    <dbReference type="NCBI Taxonomy" id="35677"/>
    <lineage>
        <taxon>Eukaryota</taxon>
        <taxon>Sar</taxon>
        <taxon>Stramenopiles</taxon>
        <taxon>Ochrophyta</taxon>
        <taxon>Pelagophyceae</taxon>
        <taxon>Pelagomonadales</taxon>
        <taxon>Pelagomonadaceae</taxon>
        <taxon>Pelagomonas</taxon>
    </lineage>
</organism>
<protein>
    <recommendedName>
        <fullName evidence="5">HotDog ACOT-type domain-containing protein</fullName>
    </recommendedName>
</protein>
<dbReference type="GO" id="GO:0047617">
    <property type="term" value="F:fatty acyl-CoA hydrolase activity"/>
    <property type="evidence" value="ECO:0007669"/>
    <property type="project" value="TreeGrafter"/>
</dbReference>
<evidence type="ECO:0000259" key="5">
    <source>
        <dbReference type="PROSITE" id="PS51770"/>
    </source>
</evidence>
<comment type="similarity">
    <text evidence="1">Belongs to the acyl coenzyme A hydrolase family.</text>
</comment>
<dbReference type="Gene3D" id="3.10.129.10">
    <property type="entry name" value="Hotdog Thioesterase"/>
    <property type="match status" value="2"/>
</dbReference>
<reference evidence="7" key="2">
    <citation type="submission" date="2021-11" db="EMBL/GenBank/DDBJ databases">
        <authorList>
            <consortium name="Genoscope - CEA"/>
            <person name="William W."/>
        </authorList>
    </citation>
    <scope>NUCLEOTIDE SEQUENCE</scope>
</reference>
<evidence type="ECO:0000256" key="1">
    <source>
        <dbReference type="ARBA" id="ARBA00010458"/>
    </source>
</evidence>
<keyword evidence="3" id="KW-0378">Hydrolase</keyword>
<evidence type="ECO:0000256" key="3">
    <source>
        <dbReference type="ARBA" id="ARBA00022801"/>
    </source>
</evidence>
<dbReference type="InterPro" id="IPR029069">
    <property type="entry name" value="HotDog_dom_sf"/>
</dbReference>
<dbReference type="EMBL" id="HBIW01003017">
    <property type="protein sequence ID" value="CAE0687097.1"/>
    <property type="molecule type" value="Transcribed_RNA"/>
</dbReference>
<dbReference type="InterPro" id="IPR033120">
    <property type="entry name" value="HOTDOG_ACOT"/>
</dbReference>
<evidence type="ECO:0000256" key="4">
    <source>
        <dbReference type="ARBA" id="ARBA00022946"/>
    </source>
</evidence>
<reference evidence="6" key="1">
    <citation type="submission" date="2021-01" db="EMBL/GenBank/DDBJ databases">
        <authorList>
            <person name="Corre E."/>
            <person name="Pelletier E."/>
            <person name="Niang G."/>
            <person name="Scheremetjew M."/>
            <person name="Finn R."/>
            <person name="Kale V."/>
            <person name="Holt S."/>
            <person name="Cochrane G."/>
            <person name="Meng A."/>
            <person name="Brown T."/>
            <person name="Cohen L."/>
        </authorList>
    </citation>
    <scope>NUCLEOTIDE SEQUENCE</scope>
    <source>
        <strain evidence="6">CCMP1756</strain>
    </source>
</reference>
<dbReference type="EMBL" id="CAKKNE010000006">
    <property type="protein sequence ID" value="CAH0380012.1"/>
    <property type="molecule type" value="Genomic_DNA"/>
</dbReference>
<dbReference type="Pfam" id="PF03061">
    <property type="entry name" value="4HBT"/>
    <property type="match status" value="1"/>
</dbReference>
<dbReference type="PANTHER" id="PTHR12655">
    <property type="entry name" value="ACYL-COA THIOESTERASE"/>
    <property type="match status" value="1"/>
</dbReference>
<proteinExistence type="inferred from homology"/>
<sequence length="423" mass="45941">MIASNCLRRAAPLHRLLARTALSRCSRGTSALCRCLSTTAADDARTAAAAHRTSVTQHLWKLRESQAPPLRPDGSRLPADSRVVVAYDLTQDKELRNRYESAFGTLRVGRLLEDMDALAGSVAYLHVDDGNPDTAPPILVTASMERLEVRDDTLALDEDYNLVGSLVWAGRSSLEIVAELRHKDSDAVALSAVFTFVARKRDGSGGHTVPPLTPETETEKRLFADAAKIQAARKEQRQAAKDPSKKAESAAARDAQIEALLKPGRIARDFPGQADEGFVLMHETSLKNAITTQPQVRNTAGRVFGGALMRYALELAFATAYAFSGCAPTTRSIAQVDFVRPVEVGALLALKSHVVHVCDQGRVCVDVTAAVWKPGLRESTLTNNFSFVFDASKAPRPLKDVLPVVRTEAAMQLDAIERMTNCD</sequence>
<dbReference type="CDD" id="cd03442">
    <property type="entry name" value="BFIT_BACH"/>
    <property type="match status" value="2"/>
</dbReference>
<dbReference type="OrthoDB" id="331699at2759"/>
<dbReference type="InterPro" id="IPR006683">
    <property type="entry name" value="Thioestr_dom"/>
</dbReference>
<accession>A0A7S3ZLK7</accession>
<dbReference type="Proteomes" id="UP000789595">
    <property type="component" value="Unassembled WGS sequence"/>
</dbReference>
<dbReference type="PANTHER" id="PTHR12655:SF0">
    <property type="entry name" value="ACYL-COENZYME A THIOESTERASE 9, MITOCHONDRIAL"/>
    <property type="match status" value="1"/>
</dbReference>
<evidence type="ECO:0000313" key="8">
    <source>
        <dbReference type="Proteomes" id="UP000789595"/>
    </source>
</evidence>
<name>A0A7S3ZLK7_9STRA</name>
<evidence type="ECO:0000313" key="7">
    <source>
        <dbReference type="EMBL" id="CAH0380012.1"/>
    </source>
</evidence>
<dbReference type="AlphaFoldDB" id="A0A7S3ZLK7"/>
<dbReference type="GO" id="GO:0006637">
    <property type="term" value="P:acyl-CoA metabolic process"/>
    <property type="evidence" value="ECO:0007669"/>
    <property type="project" value="TreeGrafter"/>
</dbReference>
<keyword evidence="8" id="KW-1185">Reference proteome</keyword>
<feature type="domain" description="HotDog ACOT-type" evidence="5">
    <location>
        <begin position="79"/>
        <end position="202"/>
    </location>
</feature>
<evidence type="ECO:0000256" key="2">
    <source>
        <dbReference type="ARBA" id="ARBA00022737"/>
    </source>
</evidence>
<gene>
    <name evidence="6" type="ORF">PCAL00307_LOCUS2531</name>
    <name evidence="7" type="ORF">PECAL_6P16480</name>
</gene>
<dbReference type="SUPFAM" id="SSF54637">
    <property type="entry name" value="Thioesterase/thiol ester dehydrase-isomerase"/>
    <property type="match status" value="2"/>
</dbReference>